<comment type="caution">
    <text evidence="2">The sequence shown here is derived from an EMBL/GenBank/DDBJ whole genome shotgun (WGS) entry which is preliminary data.</text>
</comment>
<accession>A0A401PJI6</accession>
<sequence>MEINKAHAKIRFDAFKTVNRIGANSQKWYGAKPQGTIGTLLQILPHQEYKDAEEDEPIPKLPSATVRMDTNHWIAFSVKNTVAKPLNQKTANTSAAKESPEHKRKGSPYGQ</sequence>
<proteinExistence type="predicted"/>
<name>A0A401PJI6_SCYTO</name>
<protein>
    <submittedName>
        <fullName evidence="2">Uncharacterized protein</fullName>
    </submittedName>
</protein>
<evidence type="ECO:0000256" key="1">
    <source>
        <dbReference type="SAM" id="MobiDB-lite"/>
    </source>
</evidence>
<dbReference type="Proteomes" id="UP000288216">
    <property type="component" value="Unassembled WGS sequence"/>
</dbReference>
<evidence type="ECO:0000313" key="3">
    <source>
        <dbReference type="Proteomes" id="UP000288216"/>
    </source>
</evidence>
<keyword evidence="3" id="KW-1185">Reference proteome</keyword>
<feature type="region of interest" description="Disordered" evidence="1">
    <location>
        <begin position="84"/>
        <end position="111"/>
    </location>
</feature>
<evidence type="ECO:0000313" key="2">
    <source>
        <dbReference type="EMBL" id="GCB73261.1"/>
    </source>
</evidence>
<gene>
    <name evidence="2" type="ORF">scyTo_0002443</name>
</gene>
<feature type="compositionally biased region" description="Polar residues" evidence="1">
    <location>
        <begin position="87"/>
        <end position="96"/>
    </location>
</feature>
<organism evidence="2 3">
    <name type="scientific">Scyliorhinus torazame</name>
    <name type="common">Cloudy catshark</name>
    <name type="synonym">Catulus torazame</name>
    <dbReference type="NCBI Taxonomy" id="75743"/>
    <lineage>
        <taxon>Eukaryota</taxon>
        <taxon>Metazoa</taxon>
        <taxon>Chordata</taxon>
        <taxon>Craniata</taxon>
        <taxon>Vertebrata</taxon>
        <taxon>Chondrichthyes</taxon>
        <taxon>Elasmobranchii</taxon>
        <taxon>Galeomorphii</taxon>
        <taxon>Galeoidea</taxon>
        <taxon>Carcharhiniformes</taxon>
        <taxon>Scyliorhinidae</taxon>
        <taxon>Scyliorhinus</taxon>
    </lineage>
</organism>
<dbReference type="EMBL" id="BFAA01000613">
    <property type="protein sequence ID" value="GCB73261.1"/>
    <property type="molecule type" value="Genomic_DNA"/>
</dbReference>
<feature type="compositionally biased region" description="Basic residues" evidence="1">
    <location>
        <begin position="102"/>
        <end position="111"/>
    </location>
</feature>
<dbReference type="OrthoDB" id="9950396at2759"/>
<dbReference type="AlphaFoldDB" id="A0A401PJI6"/>
<reference evidence="2 3" key="1">
    <citation type="journal article" date="2018" name="Nat. Ecol. Evol.">
        <title>Shark genomes provide insights into elasmobranch evolution and the origin of vertebrates.</title>
        <authorList>
            <person name="Hara Y"/>
            <person name="Yamaguchi K"/>
            <person name="Onimaru K"/>
            <person name="Kadota M"/>
            <person name="Koyanagi M"/>
            <person name="Keeley SD"/>
            <person name="Tatsumi K"/>
            <person name="Tanaka K"/>
            <person name="Motone F"/>
            <person name="Kageyama Y"/>
            <person name="Nozu R"/>
            <person name="Adachi N"/>
            <person name="Nishimura O"/>
            <person name="Nakagawa R"/>
            <person name="Tanegashima C"/>
            <person name="Kiyatake I"/>
            <person name="Matsumoto R"/>
            <person name="Murakumo K"/>
            <person name="Nishida K"/>
            <person name="Terakita A"/>
            <person name="Kuratani S"/>
            <person name="Sato K"/>
            <person name="Hyodo S Kuraku.S."/>
        </authorList>
    </citation>
    <scope>NUCLEOTIDE SEQUENCE [LARGE SCALE GENOMIC DNA]</scope>
</reference>